<dbReference type="GO" id="GO:0008270">
    <property type="term" value="F:zinc ion binding"/>
    <property type="evidence" value="ECO:0007669"/>
    <property type="project" value="UniProtKB-KW"/>
</dbReference>
<dbReference type="Pfam" id="PF01667">
    <property type="entry name" value="Ribosomal_S27e"/>
    <property type="match status" value="1"/>
</dbReference>
<evidence type="ECO:0000256" key="2">
    <source>
        <dbReference type="ARBA" id="ARBA00022833"/>
    </source>
</evidence>
<evidence type="ECO:0000256" key="5">
    <source>
        <dbReference type="RuleBase" id="RU000671"/>
    </source>
</evidence>
<dbReference type="InterPro" id="IPR011332">
    <property type="entry name" value="Ribosomal_zn-bd"/>
</dbReference>
<gene>
    <name evidence="6" type="ORF">NERG_01082</name>
    <name evidence="7" type="ORF">NESG_02400</name>
</gene>
<keyword evidence="3 5" id="KW-0689">Ribosomal protein</keyword>
<dbReference type="SUPFAM" id="SSF57829">
    <property type="entry name" value="Zn-binding ribosomal proteins"/>
    <property type="match status" value="1"/>
</dbReference>
<sequence>MESLKYPSPETVQRTCKKKRLIPTPNSYYMDVKCSECEKKVVIFSHSQTVISCHACSTILAKPSGGKAKLTLGCKFKVKPSY</sequence>
<dbReference type="FunFam" id="2.20.25.100:FF:000001">
    <property type="entry name" value="40S ribosomal protein S27"/>
    <property type="match status" value="1"/>
</dbReference>
<proteinExistence type="inferred from homology"/>
<dbReference type="STRING" id="944018.H8ZCT5"/>
<evidence type="ECO:0000313" key="8">
    <source>
        <dbReference type="Proteomes" id="UP000054524"/>
    </source>
</evidence>
<accession>A0A086IZ62</accession>
<comment type="similarity">
    <text evidence="1 5">Belongs to the eukaryotic ribosomal protein eS27 family.</text>
</comment>
<name>H8ZCT5_NEMA1</name>
<dbReference type="GO" id="GO:0005840">
    <property type="term" value="C:ribosome"/>
    <property type="evidence" value="ECO:0007669"/>
    <property type="project" value="UniProtKB-KW"/>
</dbReference>
<reference evidence="6" key="1">
    <citation type="submission" date="2011-03" db="EMBL/GenBank/DDBJ databases">
        <title>The Genome Sequence of Nematocida sp1 strain ERTm2.</title>
        <authorList>
            <consortium name="The Broad Institute Genome Sequencing Platform"/>
            <consortium name="The Broad Institute Genome Sequencing Center for Infectious Disease"/>
            <person name="Cuomo C."/>
            <person name="Troemel E."/>
            <person name="Young S.K."/>
            <person name="Zeng Q."/>
            <person name="Gargeya S."/>
            <person name="Fitzgerald M."/>
            <person name="Haas B."/>
            <person name="Abouelleil A."/>
            <person name="Alvarado L."/>
            <person name="Arachchi H.M."/>
            <person name="Berlin A."/>
            <person name="Brown A."/>
            <person name="Chapman S.B."/>
            <person name="Chen Z."/>
            <person name="Dunbar C."/>
            <person name="Freedman E."/>
            <person name="Gearin G."/>
            <person name="Gellesch M."/>
            <person name="Goldberg J."/>
            <person name="Griggs A."/>
            <person name="Gujja S."/>
            <person name="Heilman E.R."/>
            <person name="Heiman D."/>
            <person name="Howarth C."/>
            <person name="Larson L."/>
            <person name="Lui A."/>
            <person name="MacDonald P.J.P."/>
            <person name="Mehta T."/>
            <person name="Montmayeur A."/>
            <person name="Murphy C."/>
            <person name="Neiman D."/>
            <person name="Pearson M."/>
            <person name="Priest M."/>
            <person name="Roberts A."/>
            <person name="Saif S."/>
            <person name="Shea T."/>
            <person name="Shenoy N."/>
            <person name="Sisk P."/>
            <person name="Stolte C."/>
            <person name="Sykes S."/>
            <person name="White J."/>
            <person name="Yandava C."/>
            <person name="Wortman J."/>
            <person name="Nusbaum C."/>
            <person name="Birren B."/>
        </authorList>
    </citation>
    <scope>NUCLEOTIDE SEQUENCE</scope>
    <source>
        <strain evidence="6">ERTm2</strain>
    </source>
</reference>
<dbReference type="Gene3D" id="2.20.25.100">
    <property type="entry name" value="Zn-binding ribosomal proteins"/>
    <property type="match status" value="1"/>
</dbReference>
<dbReference type="PANTHER" id="PTHR11594">
    <property type="entry name" value="40S RIBOSOMAL PROTEIN S27"/>
    <property type="match status" value="1"/>
</dbReference>
<dbReference type="OrthoDB" id="5567124at2759"/>
<dbReference type="HAMAP" id="MF_00371">
    <property type="entry name" value="Ribosomal_eS27"/>
    <property type="match status" value="1"/>
</dbReference>
<accession>H8ZCT5</accession>
<dbReference type="GO" id="GO:0006412">
    <property type="term" value="P:translation"/>
    <property type="evidence" value="ECO:0007669"/>
    <property type="project" value="InterPro"/>
</dbReference>
<keyword evidence="8" id="KW-1185">Reference proteome</keyword>
<dbReference type="Proteomes" id="UP000005622">
    <property type="component" value="Unassembled WGS sequence"/>
</dbReference>
<dbReference type="HOGENOM" id="CLU_130128_3_0_1"/>
<dbReference type="GO" id="GO:0003735">
    <property type="term" value="F:structural constituent of ribosome"/>
    <property type="evidence" value="ECO:0007669"/>
    <property type="project" value="InterPro"/>
</dbReference>
<keyword evidence="5" id="KW-0479">Metal-binding</keyword>
<dbReference type="InterPro" id="IPR023407">
    <property type="entry name" value="Ribosomal_eS27_Zn-bd_dom_sf"/>
</dbReference>
<dbReference type="PROSITE" id="PS01168">
    <property type="entry name" value="RIBOSOMAL_S27E"/>
    <property type="match status" value="1"/>
</dbReference>
<dbReference type="EMBL" id="JH604635">
    <property type="protein sequence ID" value="EHY65475.1"/>
    <property type="molecule type" value="Genomic_DNA"/>
</dbReference>
<evidence type="ECO:0000313" key="6">
    <source>
        <dbReference type="EMBL" id="EHY65475.1"/>
    </source>
</evidence>
<evidence type="ECO:0000313" key="7">
    <source>
        <dbReference type="EMBL" id="KFG25180.1"/>
    </source>
</evidence>
<evidence type="ECO:0000256" key="3">
    <source>
        <dbReference type="ARBA" id="ARBA00022980"/>
    </source>
</evidence>
<dbReference type="InterPro" id="IPR000592">
    <property type="entry name" value="Ribosomal_eS27"/>
</dbReference>
<organism evidence="6">
    <name type="scientific">Nematocida ausubeli (strain ATCC PRA-371 / ERTm2)</name>
    <name type="common">Nematode killer fungus</name>
    <dbReference type="NCBI Taxonomy" id="1913371"/>
    <lineage>
        <taxon>Eukaryota</taxon>
        <taxon>Fungi</taxon>
        <taxon>Fungi incertae sedis</taxon>
        <taxon>Microsporidia</taxon>
        <taxon>Nematocida</taxon>
    </lineage>
</organism>
<reference evidence="7" key="2">
    <citation type="submission" date="2012-10" db="EMBL/GenBank/DDBJ databases">
        <authorList>
            <consortium name="The Broad Institute Genome Sequencing Platform"/>
            <consortium name="The Broad Institute Genome Sequencing Center for Infectious Disease"/>
            <person name="Cuomo C."/>
            <person name="Troemel E."/>
            <person name="Walker B."/>
            <person name="Young S.K."/>
            <person name="Zeng Q."/>
            <person name="Gargeya S."/>
            <person name="Fitzgerald M."/>
            <person name="Haas B."/>
            <person name="Abouelleil A."/>
            <person name="Alvarado L."/>
            <person name="Arachchi H.M."/>
            <person name="Berlin A.M."/>
            <person name="Chapman S.B."/>
            <person name="Goldberg J."/>
            <person name="Griggs A."/>
            <person name="Gujja S."/>
            <person name="Hansen M."/>
            <person name="Howarth C."/>
            <person name="Imamovic A."/>
            <person name="Larimer J."/>
            <person name="McCowan C."/>
            <person name="Murphy C."/>
            <person name="Neiman D."/>
            <person name="Pearson M."/>
            <person name="Priest M."/>
            <person name="Roberts A."/>
            <person name="Saif S."/>
            <person name="Shea T."/>
            <person name="Sisk P."/>
            <person name="Sykes S."/>
            <person name="Wortman J."/>
            <person name="Nusbaum C."/>
            <person name="Birren B."/>
        </authorList>
    </citation>
    <scope>NUCLEOTIDE SEQUENCE</scope>
    <source>
        <strain evidence="7">ERTm6</strain>
    </source>
</reference>
<evidence type="ECO:0000256" key="4">
    <source>
        <dbReference type="ARBA" id="ARBA00023274"/>
    </source>
</evidence>
<evidence type="ECO:0000256" key="1">
    <source>
        <dbReference type="ARBA" id="ARBA00010919"/>
    </source>
</evidence>
<keyword evidence="5" id="KW-0863">Zinc-finger</keyword>
<keyword evidence="2 5" id="KW-0862">Zinc</keyword>
<keyword evidence="4 5" id="KW-0687">Ribonucleoprotein</keyword>
<dbReference type="GO" id="GO:1990904">
    <property type="term" value="C:ribonucleoprotein complex"/>
    <property type="evidence" value="ECO:0007669"/>
    <property type="project" value="UniProtKB-KW"/>
</dbReference>
<dbReference type="AlphaFoldDB" id="H8ZCT5"/>
<comment type="cofactor">
    <cofactor evidence="5">
        <name>Zn(2+)</name>
        <dbReference type="ChEBI" id="CHEBI:29105"/>
    </cofactor>
    <text evidence="5">Binds 1 zinc ion per subunit.</text>
</comment>
<dbReference type="Proteomes" id="UP000054524">
    <property type="component" value="Unassembled WGS sequence"/>
</dbReference>
<dbReference type="EMBL" id="AKIJ01000006">
    <property type="protein sequence ID" value="KFG25180.1"/>
    <property type="molecule type" value="Genomic_DNA"/>
</dbReference>
<reference evidence="7 8" key="3">
    <citation type="journal article" date="2014" name="Genome Announc.">
        <title>Genome Sequence of the Microsporidian Species Nematocida sp1 Strain ERTm6 (ATCC PRA-372).</title>
        <authorList>
            <person name="Bakowski M.A."/>
            <person name="Priest M."/>
            <person name="Young S."/>
            <person name="Cuomo C.A."/>
            <person name="Troemel E.R."/>
        </authorList>
    </citation>
    <scope>NUCLEOTIDE SEQUENCE [LARGE SCALE GENOMIC DNA]</scope>
    <source>
        <strain evidence="7 8">ERTm6</strain>
    </source>
</reference>
<protein>
    <recommendedName>
        <fullName evidence="5">40S ribosomal protein S27</fullName>
    </recommendedName>
</protein>